<name>A0A2M7IC73_9BACT</name>
<dbReference type="PANTHER" id="PTHR33295">
    <property type="entry name" value="ATPASE"/>
    <property type="match status" value="1"/>
</dbReference>
<dbReference type="Pfam" id="PF13173">
    <property type="entry name" value="AAA_14"/>
    <property type="match status" value="1"/>
</dbReference>
<dbReference type="InterPro" id="IPR041682">
    <property type="entry name" value="AAA_14"/>
</dbReference>
<sequence length="169" mass="19789">MLSFWETILSEWEQKTLPQIFPREQEISTSGFGQINKILVITGFRRTGKTYLLLSAISKLLQTYSRKDIFYLNFEDERIPLTTQVLTDLLPAFQAHFGQKPKFLFLDEVQNVPLWSKYIRRILDNGNIQIFLTGSSSKMSSFELPTELRGRSIEQKVSPLNFREFLIFK</sequence>
<protein>
    <submittedName>
        <fullName evidence="2">AAA family ATPase</fullName>
    </submittedName>
</protein>
<organism evidence="2 3">
    <name type="scientific">Candidatus Roizmanbacteria bacterium CG_4_8_14_3_um_filter_34_9</name>
    <dbReference type="NCBI Taxonomy" id="1974832"/>
    <lineage>
        <taxon>Bacteria</taxon>
        <taxon>Candidatus Roizmaniibacteriota</taxon>
    </lineage>
</organism>
<evidence type="ECO:0000313" key="2">
    <source>
        <dbReference type="EMBL" id="PIW73246.1"/>
    </source>
</evidence>
<dbReference type="Proteomes" id="UP000230822">
    <property type="component" value="Unassembled WGS sequence"/>
</dbReference>
<dbReference type="EMBL" id="PFGU01000064">
    <property type="protein sequence ID" value="PIW73246.1"/>
    <property type="molecule type" value="Genomic_DNA"/>
</dbReference>
<evidence type="ECO:0000313" key="3">
    <source>
        <dbReference type="Proteomes" id="UP000230822"/>
    </source>
</evidence>
<dbReference type="PANTHER" id="PTHR33295:SF8">
    <property type="entry name" value="AAA+ ATPASE DOMAIN-CONTAINING PROTEIN"/>
    <property type="match status" value="1"/>
</dbReference>
<comment type="caution">
    <text evidence="2">The sequence shown here is derived from an EMBL/GenBank/DDBJ whole genome shotgun (WGS) entry which is preliminary data.</text>
</comment>
<proteinExistence type="predicted"/>
<dbReference type="Gene3D" id="3.40.50.300">
    <property type="entry name" value="P-loop containing nucleotide triphosphate hydrolases"/>
    <property type="match status" value="1"/>
</dbReference>
<accession>A0A2M7IC73</accession>
<reference evidence="3" key="1">
    <citation type="submission" date="2017-09" db="EMBL/GenBank/DDBJ databases">
        <title>Depth-based differentiation of microbial function through sediment-hosted aquifers and enrichment of novel symbionts in the deep terrestrial subsurface.</title>
        <authorList>
            <person name="Probst A.J."/>
            <person name="Ladd B."/>
            <person name="Jarett J.K."/>
            <person name="Geller-Mcgrath D.E."/>
            <person name="Sieber C.M.K."/>
            <person name="Emerson J.B."/>
            <person name="Anantharaman K."/>
            <person name="Thomas B.C."/>
            <person name="Malmstrom R."/>
            <person name="Stieglmeier M."/>
            <person name="Klingl A."/>
            <person name="Woyke T."/>
            <person name="Ryan C.M."/>
            <person name="Banfield J.F."/>
        </authorList>
    </citation>
    <scope>NUCLEOTIDE SEQUENCE [LARGE SCALE GENOMIC DNA]</scope>
</reference>
<evidence type="ECO:0000259" key="1">
    <source>
        <dbReference type="Pfam" id="PF13173"/>
    </source>
</evidence>
<feature type="domain" description="AAA" evidence="1">
    <location>
        <begin position="36"/>
        <end position="166"/>
    </location>
</feature>
<dbReference type="InterPro" id="IPR027417">
    <property type="entry name" value="P-loop_NTPase"/>
</dbReference>
<gene>
    <name evidence="2" type="ORF">CO005_02490</name>
</gene>
<feature type="non-terminal residue" evidence="2">
    <location>
        <position position="169"/>
    </location>
</feature>
<dbReference type="AlphaFoldDB" id="A0A2M7IC73"/>
<dbReference type="SUPFAM" id="SSF52540">
    <property type="entry name" value="P-loop containing nucleoside triphosphate hydrolases"/>
    <property type="match status" value="1"/>
</dbReference>